<evidence type="ECO:0000256" key="2">
    <source>
        <dbReference type="ARBA" id="ARBA00005982"/>
    </source>
</evidence>
<dbReference type="Proteomes" id="UP000823674">
    <property type="component" value="Chromosome A02"/>
</dbReference>
<dbReference type="InterPro" id="IPR036259">
    <property type="entry name" value="MFS_trans_sf"/>
</dbReference>
<gene>
    <name evidence="8" type="primary">A02p042960.1_BraROA</name>
    <name evidence="8" type="ORF">IGI04_007616</name>
</gene>
<comment type="similarity">
    <text evidence="2">Belongs to the major facilitator superfamily. Proton-dependent oligopeptide transporter (POT/PTR) (TC 2.A.17) family.</text>
</comment>
<evidence type="ECO:0000313" key="9">
    <source>
        <dbReference type="Proteomes" id="UP000823674"/>
    </source>
</evidence>
<dbReference type="PANTHER" id="PTHR11654">
    <property type="entry name" value="OLIGOPEPTIDE TRANSPORTER-RELATED"/>
    <property type="match status" value="1"/>
</dbReference>
<feature type="transmembrane region" description="Helical" evidence="7">
    <location>
        <begin position="429"/>
        <end position="450"/>
    </location>
</feature>
<feature type="transmembrane region" description="Helical" evidence="7">
    <location>
        <begin position="236"/>
        <end position="256"/>
    </location>
</feature>
<proteinExistence type="inferred from homology"/>
<dbReference type="Gene3D" id="1.20.1250.20">
    <property type="entry name" value="MFS general substrate transporter like domains"/>
    <property type="match status" value="1"/>
</dbReference>
<evidence type="ECO:0000313" key="8">
    <source>
        <dbReference type="EMBL" id="KAG5411297.1"/>
    </source>
</evidence>
<feature type="transmembrane region" description="Helical" evidence="7">
    <location>
        <begin position="515"/>
        <end position="537"/>
    </location>
</feature>
<evidence type="ECO:0000256" key="7">
    <source>
        <dbReference type="SAM" id="Phobius"/>
    </source>
</evidence>
<reference evidence="8 9" key="1">
    <citation type="submission" date="2021-03" db="EMBL/GenBank/DDBJ databases">
        <authorList>
            <person name="King G.J."/>
            <person name="Bancroft I."/>
            <person name="Baten A."/>
            <person name="Bloomfield J."/>
            <person name="Borpatragohain P."/>
            <person name="He Z."/>
            <person name="Irish N."/>
            <person name="Irwin J."/>
            <person name="Liu K."/>
            <person name="Mauleon R.P."/>
            <person name="Moore J."/>
            <person name="Morris R."/>
            <person name="Ostergaard L."/>
            <person name="Wang B."/>
            <person name="Wells R."/>
        </authorList>
    </citation>
    <scope>NUCLEOTIDE SEQUENCE [LARGE SCALE GENOMIC DNA]</scope>
    <source>
        <strain evidence="8">R-o-18</strain>
        <tissue evidence="8">Leaf</tissue>
    </source>
</reference>
<feature type="transmembrane region" description="Helical" evidence="7">
    <location>
        <begin position="557"/>
        <end position="581"/>
    </location>
</feature>
<feature type="region of interest" description="Disordered" evidence="6">
    <location>
        <begin position="17"/>
        <end position="38"/>
    </location>
</feature>
<evidence type="ECO:0000256" key="3">
    <source>
        <dbReference type="ARBA" id="ARBA00022692"/>
    </source>
</evidence>
<accession>A0ABQ7NK82</accession>
<organism evidence="8 9">
    <name type="scientific">Brassica rapa subsp. trilocularis</name>
    <dbReference type="NCBI Taxonomy" id="1813537"/>
    <lineage>
        <taxon>Eukaryota</taxon>
        <taxon>Viridiplantae</taxon>
        <taxon>Streptophyta</taxon>
        <taxon>Embryophyta</taxon>
        <taxon>Tracheophyta</taxon>
        <taxon>Spermatophyta</taxon>
        <taxon>Magnoliopsida</taxon>
        <taxon>eudicotyledons</taxon>
        <taxon>Gunneridae</taxon>
        <taxon>Pentapetalae</taxon>
        <taxon>rosids</taxon>
        <taxon>malvids</taxon>
        <taxon>Brassicales</taxon>
        <taxon>Brassicaceae</taxon>
        <taxon>Brassiceae</taxon>
        <taxon>Brassica</taxon>
    </lineage>
</organism>
<feature type="transmembrane region" description="Helical" evidence="7">
    <location>
        <begin position="209"/>
        <end position="230"/>
    </location>
</feature>
<dbReference type="EMBL" id="JADBGQ010000002">
    <property type="protein sequence ID" value="KAG5411297.1"/>
    <property type="molecule type" value="Genomic_DNA"/>
</dbReference>
<dbReference type="InterPro" id="IPR044739">
    <property type="entry name" value="NRT1/PTR"/>
</dbReference>
<name>A0ABQ7NK82_BRACM</name>
<keyword evidence="4 7" id="KW-1133">Transmembrane helix</keyword>
<keyword evidence="5 7" id="KW-0472">Membrane</keyword>
<feature type="transmembrane region" description="Helical" evidence="7">
    <location>
        <begin position="118"/>
        <end position="141"/>
    </location>
</feature>
<feature type="transmembrane region" description="Helical" evidence="7">
    <location>
        <begin position="392"/>
        <end position="409"/>
    </location>
</feature>
<feature type="transmembrane region" description="Helical" evidence="7">
    <location>
        <begin position="161"/>
        <end position="178"/>
    </location>
</feature>
<keyword evidence="3 7" id="KW-0812">Transmembrane</keyword>
<feature type="transmembrane region" description="Helical" evidence="7">
    <location>
        <begin position="52"/>
        <end position="70"/>
    </location>
</feature>
<dbReference type="Pfam" id="PF00854">
    <property type="entry name" value="PTR2"/>
    <property type="match status" value="1"/>
</dbReference>
<comment type="caution">
    <text evidence="8">The sequence shown here is derived from an EMBL/GenBank/DDBJ whole genome shotgun (WGS) entry which is preliminary data.</text>
</comment>
<keyword evidence="9" id="KW-1185">Reference proteome</keyword>
<dbReference type="InterPro" id="IPR000109">
    <property type="entry name" value="POT_fam"/>
</dbReference>
<feature type="transmembrane region" description="Helical" evidence="7">
    <location>
        <begin position="93"/>
        <end position="111"/>
    </location>
</feature>
<dbReference type="SUPFAM" id="SSF103473">
    <property type="entry name" value="MFS general substrate transporter"/>
    <property type="match status" value="1"/>
</dbReference>
<dbReference type="CDD" id="cd17417">
    <property type="entry name" value="MFS_NPF5"/>
    <property type="match status" value="1"/>
</dbReference>
<evidence type="ECO:0000256" key="1">
    <source>
        <dbReference type="ARBA" id="ARBA00004141"/>
    </source>
</evidence>
<comment type="subcellular location">
    <subcellularLocation>
        <location evidence="1">Membrane</location>
        <topology evidence="1">Multi-pass membrane protein</topology>
    </subcellularLocation>
</comment>
<evidence type="ECO:0000256" key="4">
    <source>
        <dbReference type="ARBA" id="ARBA00022989"/>
    </source>
</evidence>
<protein>
    <recommendedName>
        <fullName evidence="10">Major facilitator superfamily (MFS) profile domain-containing protein</fullName>
    </recommendedName>
</protein>
<evidence type="ECO:0008006" key="10">
    <source>
        <dbReference type="Google" id="ProtNLM"/>
    </source>
</evidence>
<feature type="transmembrane region" description="Helical" evidence="7">
    <location>
        <begin position="471"/>
        <end position="495"/>
    </location>
</feature>
<evidence type="ECO:0000256" key="6">
    <source>
        <dbReference type="SAM" id="MobiDB-lite"/>
    </source>
</evidence>
<sequence>MLEKHRIYLTKRDQREREEMSLQEEGDDYTKDGTVDLRGNPVRRSQRGRWKACSFVIVYEMFERMAYYGISSNLVIFMTTKLHQGTVQSSNNVTNWVGTIFLTPILGAYVADAHLGRYLTFVISSAICFLGMLVLTLSVSIPGMKPPECSTTSAEDCEQASVLQLALFFGALYILAFGTGGTKPNISTIGADQFDEWDPKEKMQKISFFNWWMFGIFFGTLFANTILIYVQDNVGWGWGYGLPTLGLAISISVFLLGTPFYRHKLPTGSPFLTMARVIVASFRKAKAPTPLDPTRFHEPSSLEYERKGTFPIHSTQSLRFLDRASLKTGTTGQWDLCTTTEVEETKQMLNMLPTMGITFVPSAMIAQINTLFVKQGTTLNARIVGNFSIPPASLSAFGTVSFLVSIVIYDRVLVKIAQKLTGNPRGITLLQRMGIGLIFYIIVMTVASLTERYRLKVAAEHGLIHQTGVKLPLTIFVLLPQFVLMGIADAFLVVAKLEFFYDQAPESMKSLGTSYSLTSLGIGNFLSSFLLSTVSKITIKRGRGWILNNLNESRLDYYYLFFALLNFVNFALFLGVVKFYVYRAEATHSVNVKEEESKVVGIKEDE</sequence>
<evidence type="ECO:0000256" key="5">
    <source>
        <dbReference type="ARBA" id="ARBA00023136"/>
    </source>
</evidence>